<dbReference type="EMBL" id="LDSN01000036">
    <property type="protein sequence ID" value="KTT16906.1"/>
    <property type="molecule type" value="Genomic_DNA"/>
</dbReference>
<accession>A0AAJ0LIQ1</accession>
<proteinExistence type="predicted"/>
<reference evidence="1 2" key="1">
    <citation type="journal article" date="2016" name="Front. Microbiol.">
        <title>Genomic Resource of Rice Seed Associated Bacteria.</title>
        <authorList>
            <person name="Midha S."/>
            <person name="Bansal K."/>
            <person name="Sharma S."/>
            <person name="Kumar N."/>
            <person name="Patil P.P."/>
            <person name="Chaudhry V."/>
            <person name="Patil P.B."/>
        </authorList>
    </citation>
    <scope>NUCLEOTIDE SEQUENCE [LARGE SCALE GENOMIC DNA]</scope>
    <source>
        <strain evidence="1 2">NS96</strain>
    </source>
</reference>
<gene>
    <name evidence="1" type="ORF">NS96R_14245</name>
</gene>
<organism evidence="1 2">
    <name type="scientific">Pseudomonas parafulva</name>
    <dbReference type="NCBI Taxonomy" id="157782"/>
    <lineage>
        <taxon>Bacteria</taxon>
        <taxon>Pseudomonadati</taxon>
        <taxon>Pseudomonadota</taxon>
        <taxon>Gammaproteobacteria</taxon>
        <taxon>Pseudomonadales</taxon>
        <taxon>Pseudomonadaceae</taxon>
        <taxon>Pseudomonas</taxon>
    </lineage>
</organism>
<evidence type="ECO:0000313" key="2">
    <source>
        <dbReference type="Proteomes" id="UP000071644"/>
    </source>
</evidence>
<name>A0AAJ0LIQ1_9PSED</name>
<dbReference type="RefSeq" id="WP_058639026.1">
    <property type="nucleotide sequence ID" value="NZ_LDSN01000036.1"/>
</dbReference>
<sequence length="98" mass="10966">MKIIFDGAHVRHEGPNGEQPGKFRASLPKKRVAWSAVVLLKDGAGNAMESTWSTPKNHRLNYLEAKAAVFAIYEDLRRQFIQAYGLGPDSVHFTLVSR</sequence>
<evidence type="ECO:0000313" key="1">
    <source>
        <dbReference type="EMBL" id="KTT16906.1"/>
    </source>
</evidence>
<dbReference type="Proteomes" id="UP000071644">
    <property type="component" value="Unassembled WGS sequence"/>
</dbReference>
<dbReference type="AlphaFoldDB" id="A0AAJ0LIQ1"/>
<comment type="caution">
    <text evidence="1">The sequence shown here is derived from an EMBL/GenBank/DDBJ whole genome shotgun (WGS) entry which is preliminary data.</text>
</comment>
<protein>
    <submittedName>
        <fullName evidence="1">Uncharacterized protein</fullName>
    </submittedName>
</protein>